<dbReference type="EMBL" id="JAUIQD010000002">
    <property type="protein sequence ID" value="KAK3359556.1"/>
    <property type="molecule type" value="Genomic_DNA"/>
</dbReference>
<comment type="similarity">
    <text evidence="5">Belongs to the SAT4 family.</text>
</comment>
<dbReference type="InterPro" id="IPR052337">
    <property type="entry name" value="SAT4-like"/>
</dbReference>
<feature type="domain" description="Rhodopsin" evidence="7">
    <location>
        <begin position="29"/>
        <end position="255"/>
    </location>
</feature>
<comment type="caution">
    <text evidence="8">The sequence shown here is derived from an EMBL/GenBank/DDBJ whole genome shotgun (WGS) entry which is preliminary data.</text>
</comment>
<name>A0AAJ0MHW7_9PEZI</name>
<feature type="transmembrane region" description="Helical" evidence="6">
    <location>
        <begin position="107"/>
        <end position="128"/>
    </location>
</feature>
<evidence type="ECO:0000256" key="4">
    <source>
        <dbReference type="ARBA" id="ARBA00023136"/>
    </source>
</evidence>
<evidence type="ECO:0000259" key="7">
    <source>
        <dbReference type="Pfam" id="PF20684"/>
    </source>
</evidence>
<dbReference type="AlphaFoldDB" id="A0AAJ0MHW7"/>
<evidence type="ECO:0000256" key="2">
    <source>
        <dbReference type="ARBA" id="ARBA00022692"/>
    </source>
</evidence>
<evidence type="ECO:0000256" key="6">
    <source>
        <dbReference type="SAM" id="Phobius"/>
    </source>
</evidence>
<feature type="transmembrane region" description="Helical" evidence="6">
    <location>
        <begin position="71"/>
        <end position="95"/>
    </location>
</feature>
<evidence type="ECO:0000313" key="9">
    <source>
        <dbReference type="Proteomes" id="UP001275084"/>
    </source>
</evidence>
<protein>
    <recommendedName>
        <fullName evidence="7">Rhodopsin domain-containing protein</fullName>
    </recommendedName>
</protein>
<dbReference type="GO" id="GO:0016020">
    <property type="term" value="C:membrane"/>
    <property type="evidence" value="ECO:0007669"/>
    <property type="project" value="UniProtKB-SubCell"/>
</dbReference>
<keyword evidence="9" id="KW-1185">Reference proteome</keyword>
<keyword evidence="4 6" id="KW-0472">Membrane</keyword>
<gene>
    <name evidence="8" type="ORF">B0T25DRAFT_414065</name>
</gene>
<dbReference type="InterPro" id="IPR049326">
    <property type="entry name" value="Rhodopsin_dom_fungi"/>
</dbReference>
<organism evidence="8 9">
    <name type="scientific">Lasiosphaeria hispida</name>
    <dbReference type="NCBI Taxonomy" id="260671"/>
    <lineage>
        <taxon>Eukaryota</taxon>
        <taxon>Fungi</taxon>
        <taxon>Dikarya</taxon>
        <taxon>Ascomycota</taxon>
        <taxon>Pezizomycotina</taxon>
        <taxon>Sordariomycetes</taxon>
        <taxon>Sordariomycetidae</taxon>
        <taxon>Sordariales</taxon>
        <taxon>Lasiosphaeriaceae</taxon>
        <taxon>Lasiosphaeria</taxon>
    </lineage>
</organism>
<keyword evidence="2 6" id="KW-0812">Transmembrane</keyword>
<evidence type="ECO:0000256" key="3">
    <source>
        <dbReference type="ARBA" id="ARBA00022989"/>
    </source>
</evidence>
<evidence type="ECO:0000313" key="8">
    <source>
        <dbReference type="EMBL" id="KAK3359556.1"/>
    </source>
</evidence>
<accession>A0AAJ0MHW7</accession>
<feature type="non-terminal residue" evidence="8">
    <location>
        <position position="277"/>
    </location>
</feature>
<evidence type="ECO:0000256" key="5">
    <source>
        <dbReference type="ARBA" id="ARBA00038359"/>
    </source>
</evidence>
<feature type="transmembrane region" description="Helical" evidence="6">
    <location>
        <begin position="12"/>
        <end position="33"/>
    </location>
</feature>
<dbReference type="Proteomes" id="UP001275084">
    <property type="component" value="Unassembled WGS sequence"/>
</dbReference>
<comment type="subcellular location">
    <subcellularLocation>
        <location evidence="1">Membrane</location>
        <topology evidence="1">Multi-pass membrane protein</topology>
    </subcellularLocation>
</comment>
<dbReference type="PANTHER" id="PTHR33048">
    <property type="entry name" value="PTH11-LIKE INTEGRAL MEMBRANE PROTEIN (AFU_ORTHOLOGUE AFUA_5G11245)"/>
    <property type="match status" value="1"/>
</dbReference>
<feature type="transmembrane region" description="Helical" evidence="6">
    <location>
        <begin position="190"/>
        <end position="211"/>
    </location>
</feature>
<keyword evidence="3 6" id="KW-1133">Transmembrane helix</keyword>
<dbReference type="PANTHER" id="PTHR33048:SF47">
    <property type="entry name" value="INTEGRAL MEMBRANE PROTEIN-RELATED"/>
    <property type="match status" value="1"/>
</dbReference>
<sequence length="277" mass="30643">ITERAAKLARVHIGVTIPLLTITLIPFFARLYVRVWPVWRFGWDDGLIVAGFMFMTPQQITIPQTIAAIRLAYFAIPLWGLTMTLVKTSVALTLLRLPLNHCAWKPMLYSILVAQAVYFIGDTVYIFAKCRPLYGAWDFTQTAFCDCTSVSTDTLVSSIGSAVNVATDILLSLAPMFVLWKLRRPRRERILVCCLTGMGLFASGSSVAKAVMVGKWGYADDPWALAMSIATWNIVEQFVAVLAACSPSLKGPIQRVLGRFGIVLTEYGSHISFVTIP</sequence>
<feature type="transmembrane region" description="Helical" evidence="6">
    <location>
        <begin position="223"/>
        <end position="245"/>
    </location>
</feature>
<dbReference type="Pfam" id="PF20684">
    <property type="entry name" value="Fung_rhodopsin"/>
    <property type="match status" value="1"/>
</dbReference>
<feature type="non-terminal residue" evidence="8">
    <location>
        <position position="1"/>
    </location>
</feature>
<reference evidence="8" key="1">
    <citation type="journal article" date="2023" name="Mol. Phylogenet. Evol.">
        <title>Genome-scale phylogeny and comparative genomics of the fungal order Sordariales.</title>
        <authorList>
            <person name="Hensen N."/>
            <person name="Bonometti L."/>
            <person name="Westerberg I."/>
            <person name="Brannstrom I.O."/>
            <person name="Guillou S."/>
            <person name="Cros-Aarteil S."/>
            <person name="Calhoun S."/>
            <person name="Haridas S."/>
            <person name="Kuo A."/>
            <person name="Mondo S."/>
            <person name="Pangilinan J."/>
            <person name="Riley R."/>
            <person name="LaButti K."/>
            <person name="Andreopoulos B."/>
            <person name="Lipzen A."/>
            <person name="Chen C."/>
            <person name="Yan M."/>
            <person name="Daum C."/>
            <person name="Ng V."/>
            <person name="Clum A."/>
            <person name="Steindorff A."/>
            <person name="Ohm R.A."/>
            <person name="Martin F."/>
            <person name="Silar P."/>
            <person name="Natvig D.O."/>
            <person name="Lalanne C."/>
            <person name="Gautier V."/>
            <person name="Ament-Velasquez S.L."/>
            <person name="Kruys A."/>
            <person name="Hutchinson M.I."/>
            <person name="Powell A.J."/>
            <person name="Barry K."/>
            <person name="Miller A.N."/>
            <person name="Grigoriev I.V."/>
            <person name="Debuchy R."/>
            <person name="Gladieux P."/>
            <person name="Hiltunen Thoren M."/>
            <person name="Johannesson H."/>
        </authorList>
    </citation>
    <scope>NUCLEOTIDE SEQUENCE</scope>
    <source>
        <strain evidence="8">CBS 955.72</strain>
    </source>
</reference>
<proteinExistence type="inferred from homology"/>
<evidence type="ECO:0000256" key="1">
    <source>
        <dbReference type="ARBA" id="ARBA00004141"/>
    </source>
</evidence>
<reference evidence="8" key="2">
    <citation type="submission" date="2023-06" db="EMBL/GenBank/DDBJ databases">
        <authorList>
            <consortium name="Lawrence Berkeley National Laboratory"/>
            <person name="Haridas S."/>
            <person name="Hensen N."/>
            <person name="Bonometti L."/>
            <person name="Westerberg I."/>
            <person name="Brannstrom I.O."/>
            <person name="Guillou S."/>
            <person name="Cros-Aarteil S."/>
            <person name="Calhoun S."/>
            <person name="Kuo A."/>
            <person name="Mondo S."/>
            <person name="Pangilinan J."/>
            <person name="Riley R."/>
            <person name="Labutti K."/>
            <person name="Andreopoulos B."/>
            <person name="Lipzen A."/>
            <person name="Chen C."/>
            <person name="Yanf M."/>
            <person name="Daum C."/>
            <person name="Ng V."/>
            <person name="Clum A."/>
            <person name="Steindorff A."/>
            <person name="Ohm R."/>
            <person name="Martin F."/>
            <person name="Silar P."/>
            <person name="Natvig D."/>
            <person name="Lalanne C."/>
            <person name="Gautier V."/>
            <person name="Ament-Velasquez S.L."/>
            <person name="Kruys A."/>
            <person name="Hutchinson M.I."/>
            <person name="Powell A.J."/>
            <person name="Barry K."/>
            <person name="Miller A.N."/>
            <person name="Grigoriev I.V."/>
            <person name="Debuchy R."/>
            <person name="Gladieux P."/>
            <person name="Thoren M.H."/>
            <person name="Johannesson H."/>
        </authorList>
    </citation>
    <scope>NUCLEOTIDE SEQUENCE</scope>
    <source>
        <strain evidence="8">CBS 955.72</strain>
    </source>
</reference>